<reference evidence="6 7" key="1">
    <citation type="submission" date="2020-03" db="EMBL/GenBank/DDBJ databases">
        <title>Complete genome sequence of Orbus sp. IPMB12 (BCRC 80908).</title>
        <authorList>
            <person name="Lo W.-S."/>
            <person name="Chang T.-H."/>
            <person name="Kuo C.-H."/>
        </authorList>
    </citation>
    <scope>NUCLEOTIDE SEQUENCE [LARGE SCALE GENOMIC DNA]</scope>
    <source>
        <strain evidence="6 7">IPMB12</strain>
    </source>
</reference>
<dbReference type="PROSITE" id="PS50943">
    <property type="entry name" value="HTH_CROC1"/>
    <property type="match status" value="1"/>
</dbReference>
<dbReference type="Gene3D" id="1.10.260.40">
    <property type="entry name" value="lambda repressor-like DNA-binding domains"/>
    <property type="match status" value="1"/>
</dbReference>
<keyword evidence="3" id="KW-0804">Transcription</keyword>
<dbReference type="Gene3D" id="3.40.190.10">
    <property type="entry name" value="Periplasmic binding protein-like II"/>
    <property type="match status" value="2"/>
</dbReference>
<proteinExistence type="predicted"/>
<evidence type="ECO:0000259" key="4">
    <source>
        <dbReference type="PROSITE" id="PS50932"/>
    </source>
</evidence>
<organism evidence="6 7">
    <name type="scientific">Zophobihabitans entericus</name>
    <dbReference type="NCBI Taxonomy" id="1635327"/>
    <lineage>
        <taxon>Bacteria</taxon>
        <taxon>Pseudomonadati</taxon>
        <taxon>Pseudomonadota</taxon>
        <taxon>Gammaproteobacteria</taxon>
        <taxon>Orbales</taxon>
        <taxon>Orbaceae</taxon>
        <taxon>Zophobihabitans</taxon>
    </lineage>
</organism>
<gene>
    <name evidence="6" type="ORF">IPMB12_04715</name>
</gene>
<dbReference type="GO" id="GO:0000976">
    <property type="term" value="F:transcription cis-regulatory region binding"/>
    <property type="evidence" value="ECO:0007669"/>
    <property type="project" value="TreeGrafter"/>
</dbReference>
<dbReference type="InterPro" id="IPR000843">
    <property type="entry name" value="HTH_LacI"/>
</dbReference>
<dbReference type="PANTHER" id="PTHR30146">
    <property type="entry name" value="LACI-RELATED TRANSCRIPTIONAL REPRESSOR"/>
    <property type="match status" value="1"/>
</dbReference>
<dbReference type="InterPro" id="IPR010982">
    <property type="entry name" value="Lambda_DNA-bd_dom_sf"/>
</dbReference>
<evidence type="ECO:0000256" key="2">
    <source>
        <dbReference type="ARBA" id="ARBA00023125"/>
    </source>
</evidence>
<dbReference type="CDD" id="cd01392">
    <property type="entry name" value="HTH_LacI"/>
    <property type="match status" value="1"/>
</dbReference>
<keyword evidence="2" id="KW-0238">DNA-binding</keyword>
<keyword evidence="7" id="KW-1185">Reference proteome</keyword>
<name>A0A6G9IB40_9GAMM</name>
<dbReference type="KEGG" id="orb:IPMB12_04715"/>
<feature type="domain" description="HTH cro/C1-type" evidence="5">
    <location>
        <begin position="3"/>
        <end position="39"/>
    </location>
</feature>
<feature type="domain" description="HTH lacI-type" evidence="4">
    <location>
        <begin position="2"/>
        <end position="56"/>
    </location>
</feature>
<evidence type="ECO:0000313" key="6">
    <source>
        <dbReference type="EMBL" id="QIQ21042.1"/>
    </source>
</evidence>
<evidence type="ECO:0000256" key="3">
    <source>
        <dbReference type="ARBA" id="ARBA00023163"/>
    </source>
</evidence>
<dbReference type="PROSITE" id="PS50932">
    <property type="entry name" value="HTH_LACI_2"/>
    <property type="match status" value="1"/>
</dbReference>
<dbReference type="InterPro" id="IPR006059">
    <property type="entry name" value="SBP"/>
</dbReference>
<dbReference type="EMBL" id="CP050253">
    <property type="protein sequence ID" value="QIQ21042.1"/>
    <property type="molecule type" value="Genomic_DNA"/>
</dbReference>
<sequence length="731" mass="83760">MPTIKDIARLAGVAHGTVSNVLNGRGNVSVDKIKRVEEAARTLGYQPNAQAKFLREGQSNTISIILPDISSEQYSILYEGLQKYFYPKGYELSLYLTGNRPEIEQQIIQRIATKRDFAIVTVSCLQDADDYYQALKGLQDKTIFVYRRLKNSKQFVSLDFFQAGRDIAAKLITQNYHKIGLFTNQLKNTHSQQFRQGIIEQFKQQDYPYQLTHLESSSHESTYSLAFDFFSAEKTPETLDAIVCSDIKRAEYLRNASYLGSTKACPPVYTLSSGTILKESNIHQYHMNYGMLSQQIARVIEGASPIKVVNKGFIFDENAADEKESSLAKQTLDFLILPSPSTEAVRKLLPHFKRQTGIDVNLIVRPFNEVGTILSDLSKHQHIDIIRIDMAGLPWFAETTLKPLTEFNFDPQQLNKHYSKQLIKRYSEVNDTLYGIPFDPSMQMLFYRKDLFNDATLKRFFYEKYKSVLTVPTNFEQFTQITQFFSQQDNPYVSTEYGSCITLGNAEIVASEFLLRYYAQGGKLGTEKNLLQLDKAKTLSTLQELREYLNVAMHLDASWWDKSVSLFETGQIAMVIVYMNLFSHMTRRNIAPSIGYVDVPGQQPLLGGGSLGMSKYSHKNEEVKQFFEWLFSDEIIEQIVLLGGSSARNNVFNEQHLMEQYPWLTLAKENNYQGMRENHFDNGSLINLRLAENLIGEAIHLWINHQLNDEETIEYINKKLTEHSKELIKSS</sequence>
<dbReference type="RefSeq" id="WP_166915432.1">
    <property type="nucleotide sequence ID" value="NZ_CP050253.1"/>
</dbReference>
<dbReference type="Pfam" id="PF13416">
    <property type="entry name" value="SBP_bac_8"/>
    <property type="match status" value="1"/>
</dbReference>
<dbReference type="SUPFAM" id="SSF53822">
    <property type="entry name" value="Periplasmic binding protein-like I"/>
    <property type="match status" value="1"/>
</dbReference>
<evidence type="ECO:0000256" key="1">
    <source>
        <dbReference type="ARBA" id="ARBA00023015"/>
    </source>
</evidence>
<dbReference type="Proteomes" id="UP000501168">
    <property type="component" value="Chromosome"/>
</dbReference>
<dbReference type="InParanoid" id="A0A6G9IB40"/>
<dbReference type="SUPFAM" id="SSF47413">
    <property type="entry name" value="lambda repressor-like DNA-binding domains"/>
    <property type="match status" value="1"/>
</dbReference>
<protein>
    <submittedName>
        <fullName evidence="6">Extracellular solute-binding protein</fullName>
    </submittedName>
</protein>
<dbReference type="SMART" id="SM00354">
    <property type="entry name" value="HTH_LACI"/>
    <property type="match status" value="1"/>
</dbReference>
<dbReference type="Gene3D" id="3.40.50.2300">
    <property type="match status" value="2"/>
</dbReference>
<dbReference type="AlphaFoldDB" id="A0A6G9IB40"/>
<dbReference type="InterPro" id="IPR028082">
    <property type="entry name" value="Peripla_BP_I"/>
</dbReference>
<keyword evidence="1" id="KW-0805">Transcription regulation</keyword>
<dbReference type="Pfam" id="PF00356">
    <property type="entry name" value="LacI"/>
    <property type="match status" value="1"/>
</dbReference>
<evidence type="ECO:0000259" key="5">
    <source>
        <dbReference type="PROSITE" id="PS50943"/>
    </source>
</evidence>
<dbReference type="SUPFAM" id="SSF53850">
    <property type="entry name" value="Periplasmic binding protein-like II"/>
    <property type="match status" value="1"/>
</dbReference>
<evidence type="ECO:0000313" key="7">
    <source>
        <dbReference type="Proteomes" id="UP000501168"/>
    </source>
</evidence>
<dbReference type="GO" id="GO:0003700">
    <property type="term" value="F:DNA-binding transcription factor activity"/>
    <property type="evidence" value="ECO:0007669"/>
    <property type="project" value="TreeGrafter"/>
</dbReference>
<dbReference type="InterPro" id="IPR001387">
    <property type="entry name" value="Cro/C1-type_HTH"/>
</dbReference>
<dbReference type="PANTHER" id="PTHR30146:SF109">
    <property type="entry name" value="HTH-TYPE TRANSCRIPTIONAL REGULATOR GALS"/>
    <property type="match status" value="1"/>
</dbReference>
<accession>A0A6G9IB40</accession>